<accession>A0ABS5NI39</accession>
<evidence type="ECO:0000313" key="2">
    <source>
        <dbReference type="Proteomes" id="UP000676853"/>
    </source>
</evidence>
<keyword evidence="2" id="KW-1185">Reference proteome</keyword>
<evidence type="ECO:0000313" key="1">
    <source>
        <dbReference type="EMBL" id="MBS4103961.1"/>
    </source>
</evidence>
<dbReference type="RefSeq" id="WP_212555121.1">
    <property type="nucleotide sequence ID" value="NZ_JAGXOE010000094.1"/>
</dbReference>
<sequence length="58" mass="6366">MQSYEVADGNDRAMFDLDRCGSLAVTLETGPRFESQTVFLTAEQVRQLTKLLTGGKIG</sequence>
<dbReference type="EMBL" id="JAGXOE010000094">
    <property type="protein sequence ID" value="MBS4103961.1"/>
    <property type="molecule type" value="Genomic_DNA"/>
</dbReference>
<protein>
    <submittedName>
        <fullName evidence="1">Uncharacterized protein</fullName>
    </submittedName>
</protein>
<comment type="caution">
    <text evidence="1">The sequence shown here is derived from an EMBL/GenBank/DDBJ whole genome shotgun (WGS) entry which is preliminary data.</text>
</comment>
<organism evidence="1 2">
    <name type="scientific">Tsukamurella paurometabola</name>
    <name type="common">Corynebacterium paurometabolum</name>
    <dbReference type="NCBI Taxonomy" id="2061"/>
    <lineage>
        <taxon>Bacteria</taxon>
        <taxon>Bacillati</taxon>
        <taxon>Actinomycetota</taxon>
        <taxon>Actinomycetes</taxon>
        <taxon>Mycobacteriales</taxon>
        <taxon>Tsukamurellaceae</taxon>
        <taxon>Tsukamurella</taxon>
    </lineage>
</organism>
<proteinExistence type="predicted"/>
<reference evidence="1 2" key="1">
    <citation type="submission" date="2021-04" db="EMBL/GenBank/DDBJ databases">
        <title>Whole genome sequence analysis of a thiophenic sulfur metabolizing bacteria.</title>
        <authorList>
            <person name="Akhtar N."/>
            <person name="Akram J."/>
            <person name="Aslam A."/>
        </authorList>
    </citation>
    <scope>NUCLEOTIDE SEQUENCE [LARGE SCALE GENOMIC DNA]</scope>
    <source>
        <strain evidence="1 2">3OW</strain>
    </source>
</reference>
<gene>
    <name evidence="1" type="ORF">KFZ73_22300</name>
</gene>
<dbReference type="Proteomes" id="UP000676853">
    <property type="component" value="Unassembled WGS sequence"/>
</dbReference>
<name>A0ABS5NI39_TSUPA</name>